<protein>
    <submittedName>
        <fullName evidence="3">Helix-turn-helix protein</fullName>
    </submittedName>
</protein>
<comment type="caution">
    <text evidence="3">The sequence shown here is derived from an EMBL/GenBank/DDBJ whole genome shotgun (WGS) entry which is preliminary data.</text>
</comment>
<dbReference type="PROSITE" id="PS50943">
    <property type="entry name" value="HTH_CROC1"/>
    <property type="match status" value="1"/>
</dbReference>
<gene>
    <name evidence="3" type="ORF">BG845_06615</name>
</gene>
<dbReference type="InterPro" id="IPR052345">
    <property type="entry name" value="Rad_response_metalloprotease"/>
</dbReference>
<evidence type="ECO:0000313" key="4">
    <source>
        <dbReference type="Proteomes" id="UP000194360"/>
    </source>
</evidence>
<comment type="similarity">
    <text evidence="1">Belongs to the short-chain fatty acyl-CoA assimilation regulator (ScfR) family.</text>
</comment>
<name>A0A1Y2MHQ2_PSEAH</name>
<evidence type="ECO:0000313" key="3">
    <source>
        <dbReference type="EMBL" id="OSY34682.1"/>
    </source>
</evidence>
<dbReference type="Proteomes" id="UP000194360">
    <property type="component" value="Unassembled WGS sequence"/>
</dbReference>
<feature type="domain" description="HTH cro/C1-type" evidence="2">
    <location>
        <begin position="33"/>
        <end position="87"/>
    </location>
</feature>
<dbReference type="AlphaFoldDB" id="A0A1Y2MHQ2"/>
<dbReference type="Gene3D" id="1.10.260.40">
    <property type="entry name" value="lambda repressor-like DNA-binding domains"/>
    <property type="match status" value="1"/>
</dbReference>
<dbReference type="InterPro" id="IPR010359">
    <property type="entry name" value="IrrE_HExxH"/>
</dbReference>
<reference evidence="3 4" key="1">
    <citation type="submission" date="2016-09" db="EMBL/GenBank/DDBJ databases">
        <title>Pseudonocardia autotrophica DSM535, a candidate organism with high potential of specific P450 cytochromes.</title>
        <authorList>
            <person name="Grumaz C."/>
            <person name="Vainshtein Y."/>
            <person name="Kirstahler P."/>
            <person name="Sohn K."/>
        </authorList>
    </citation>
    <scope>NUCLEOTIDE SEQUENCE [LARGE SCALE GENOMIC DNA]</scope>
    <source>
        <strain evidence="3 4">DSM 535</strain>
    </source>
</reference>
<proteinExistence type="inferred from homology"/>
<dbReference type="CDD" id="cd00093">
    <property type="entry name" value="HTH_XRE"/>
    <property type="match status" value="1"/>
</dbReference>
<dbReference type="STRING" id="2074.BG845_06615"/>
<dbReference type="GO" id="GO:0003677">
    <property type="term" value="F:DNA binding"/>
    <property type="evidence" value="ECO:0007669"/>
    <property type="project" value="InterPro"/>
</dbReference>
<dbReference type="Pfam" id="PF06114">
    <property type="entry name" value="Peptidase_M78"/>
    <property type="match status" value="1"/>
</dbReference>
<organism evidence="3 4">
    <name type="scientific">Pseudonocardia autotrophica</name>
    <name type="common">Amycolata autotrophica</name>
    <name type="synonym">Nocardia autotrophica</name>
    <dbReference type="NCBI Taxonomy" id="2074"/>
    <lineage>
        <taxon>Bacteria</taxon>
        <taxon>Bacillati</taxon>
        <taxon>Actinomycetota</taxon>
        <taxon>Actinomycetes</taxon>
        <taxon>Pseudonocardiales</taxon>
        <taxon>Pseudonocardiaceae</taxon>
        <taxon>Pseudonocardia</taxon>
    </lineage>
</organism>
<dbReference type="SMART" id="SM00530">
    <property type="entry name" value="HTH_XRE"/>
    <property type="match status" value="1"/>
</dbReference>
<dbReference type="PANTHER" id="PTHR43236">
    <property type="entry name" value="ANTITOXIN HIGA1"/>
    <property type="match status" value="1"/>
</dbReference>
<dbReference type="SUPFAM" id="SSF47413">
    <property type="entry name" value="lambda repressor-like DNA-binding domains"/>
    <property type="match status" value="1"/>
</dbReference>
<dbReference type="InterPro" id="IPR010982">
    <property type="entry name" value="Lambda_DNA-bd_dom_sf"/>
</dbReference>
<sequence>MTTRIPHMWLTWSRSNSSALRKDGTVVVSPSRLLLARKLRGLTLADLSRQTGHNVQTLSRYENGRQEPSAESVERLATALSLPEGFFFRREVDGVPVDAVSFRALTKTPAFRRDQALAGGEVAVEIADWINAHFRVPSPNLLSVGLPDGSSLVAVEEAALRVRRHWELGSRPITNLLHLLESRGVRVFSLVQEVRDVDAFSFYRQGIPYIFVDTGKTAERQRFDLAHELGHLIIHQGSERVHGREAEKQADRFAAAFLMPREDILGQRMRNASVERILAGRRRWRVSAMALTHRLRELGLLTEWGYRSCCVDLSNSGYRTSEPGSQLVAETSQMLEKVFAHLRASGVGMRRIANDLHLTTREFNRHVFGLVPTVIGDTSQVRSIEGVTPLQAANDRGNLRLVSDRSYT</sequence>
<dbReference type="Pfam" id="PF01381">
    <property type="entry name" value="HTH_3"/>
    <property type="match status" value="1"/>
</dbReference>
<accession>A0A1Y2MHQ2</accession>
<evidence type="ECO:0000256" key="1">
    <source>
        <dbReference type="ARBA" id="ARBA00007227"/>
    </source>
</evidence>
<dbReference type="Gene3D" id="1.10.10.2910">
    <property type="match status" value="1"/>
</dbReference>
<dbReference type="EMBL" id="MIGB01000070">
    <property type="protein sequence ID" value="OSY34682.1"/>
    <property type="molecule type" value="Genomic_DNA"/>
</dbReference>
<dbReference type="InterPro" id="IPR001387">
    <property type="entry name" value="Cro/C1-type_HTH"/>
</dbReference>
<keyword evidence="4" id="KW-1185">Reference proteome</keyword>
<evidence type="ECO:0000259" key="2">
    <source>
        <dbReference type="PROSITE" id="PS50943"/>
    </source>
</evidence>
<dbReference type="PANTHER" id="PTHR43236:SF1">
    <property type="entry name" value="BLL7220 PROTEIN"/>
    <property type="match status" value="1"/>
</dbReference>